<feature type="region of interest" description="Disordered" evidence="9">
    <location>
        <begin position="2096"/>
        <end position="2143"/>
    </location>
</feature>
<evidence type="ECO:0000256" key="8">
    <source>
        <dbReference type="PROSITE-ProRule" id="PRU00104"/>
    </source>
</evidence>
<dbReference type="Pfam" id="PF14377">
    <property type="entry name" value="UBM"/>
    <property type="match status" value="3"/>
</dbReference>
<evidence type="ECO:0000256" key="7">
    <source>
        <dbReference type="ARBA" id="ARBA00034494"/>
    </source>
</evidence>
<accession>A0A5B6YLW2</accession>
<evidence type="ECO:0000256" key="4">
    <source>
        <dbReference type="ARBA" id="ARBA00022679"/>
    </source>
</evidence>
<dbReference type="FunFam" id="3.30.2410.10:FF:000010">
    <property type="entry name" value="E3 ubiquitin-protein ligase UPL1"/>
    <property type="match status" value="1"/>
</dbReference>
<feature type="region of interest" description="Disordered" evidence="9">
    <location>
        <begin position="721"/>
        <end position="751"/>
    </location>
</feature>
<dbReference type="CDD" id="cd00078">
    <property type="entry name" value="HECTc"/>
    <property type="match status" value="1"/>
</dbReference>
<dbReference type="Pfam" id="PF06012">
    <property type="entry name" value="DUF908"/>
    <property type="match status" value="2"/>
</dbReference>
<keyword evidence="5" id="KW-0677">Repeat</keyword>
<reference evidence="12" key="1">
    <citation type="submission" date="2019-08" db="EMBL/GenBank/DDBJ databases">
        <title>Reference gene set and small RNA set construction with multiple tissues from Davidia involucrata Baill.</title>
        <authorList>
            <person name="Yang H."/>
            <person name="Zhou C."/>
            <person name="Li G."/>
            <person name="Wang J."/>
            <person name="Gao P."/>
            <person name="Wang M."/>
            <person name="Wang R."/>
            <person name="Zhao Y."/>
        </authorList>
    </citation>
    <scope>NUCLEOTIDE SEQUENCE</scope>
    <source>
        <tissue evidence="12">Mixed with DoveR01_LX</tissue>
    </source>
</reference>
<comment type="catalytic activity">
    <reaction evidence="1">
        <text>S-ubiquitinyl-[E2 ubiquitin-conjugating enzyme]-L-cysteine + [acceptor protein]-L-lysine = [E2 ubiquitin-conjugating enzyme]-L-cysteine + N(6)-ubiquitinyl-[acceptor protein]-L-lysine.</text>
        <dbReference type="EC" id="2.3.2.26"/>
    </reaction>
</comment>
<evidence type="ECO:0000259" key="10">
    <source>
        <dbReference type="PROSITE" id="PS50030"/>
    </source>
</evidence>
<dbReference type="PROSITE" id="PS50237">
    <property type="entry name" value="HECT"/>
    <property type="match status" value="1"/>
</dbReference>
<dbReference type="InterPro" id="IPR010314">
    <property type="entry name" value="E3_Ub_ligase_DUF913"/>
</dbReference>
<evidence type="ECO:0000256" key="5">
    <source>
        <dbReference type="ARBA" id="ARBA00022737"/>
    </source>
</evidence>
<dbReference type="FunFam" id="1.10.8.10:FF:000092">
    <property type="entry name" value="Putative E3 ubiquitin-protein ligase UPL1-like"/>
    <property type="match status" value="1"/>
</dbReference>
<dbReference type="Gene3D" id="3.30.2160.10">
    <property type="entry name" value="Hect, E3 ligase catalytic domain"/>
    <property type="match status" value="1"/>
</dbReference>
<dbReference type="GO" id="GO:0006511">
    <property type="term" value="P:ubiquitin-dependent protein catabolic process"/>
    <property type="evidence" value="ECO:0007669"/>
    <property type="project" value="TreeGrafter"/>
</dbReference>
<feature type="compositionally biased region" description="Basic and acidic residues" evidence="9">
    <location>
        <begin position="3012"/>
        <end position="3025"/>
    </location>
</feature>
<feature type="active site" description="Glycyl thioester intermediate" evidence="8">
    <location>
        <position position="3771"/>
    </location>
</feature>
<dbReference type="Gene3D" id="3.90.1750.10">
    <property type="entry name" value="Hect, E3 ligase catalytic domains"/>
    <property type="match status" value="1"/>
</dbReference>
<feature type="compositionally biased region" description="Acidic residues" evidence="9">
    <location>
        <begin position="2179"/>
        <end position="2206"/>
    </location>
</feature>
<keyword evidence="12" id="KW-0012">Acyltransferase</keyword>
<comment type="pathway">
    <text evidence="2">Protein modification; protein ubiquitination.</text>
</comment>
<dbReference type="InterPro" id="IPR016024">
    <property type="entry name" value="ARM-type_fold"/>
</dbReference>
<protein>
    <recommendedName>
        <fullName evidence="3">HECT-type E3 ubiquitin transferase</fullName>
        <ecNumber evidence="3">2.3.2.26</ecNumber>
    </recommendedName>
</protein>
<dbReference type="EC" id="2.3.2.26" evidence="3"/>
<feature type="region of interest" description="Disordered" evidence="9">
    <location>
        <begin position="2406"/>
        <end position="2429"/>
    </location>
</feature>
<dbReference type="SUPFAM" id="SSF56204">
    <property type="entry name" value="Hect, E3 ligase catalytic domain"/>
    <property type="match status" value="1"/>
</dbReference>
<dbReference type="GO" id="GO:0061630">
    <property type="term" value="F:ubiquitin protein ligase activity"/>
    <property type="evidence" value="ECO:0007669"/>
    <property type="project" value="UniProtKB-EC"/>
</dbReference>
<dbReference type="Gene3D" id="1.10.8.10">
    <property type="entry name" value="DNA helicase RuvA subunit, C-terminal domain"/>
    <property type="match status" value="1"/>
</dbReference>
<dbReference type="PROSITE" id="PS50330">
    <property type="entry name" value="UIM"/>
    <property type="match status" value="1"/>
</dbReference>
<dbReference type="InterPro" id="IPR010309">
    <property type="entry name" value="E3_Ub_ligase_DUF908"/>
</dbReference>
<dbReference type="InterPro" id="IPR050409">
    <property type="entry name" value="E3_ubiq-protein_ligase"/>
</dbReference>
<dbReference type="SMART" id="SM00119">
    <property type="entry name" value="HECTc"/>
    <property type="match status" value="1"/>
</dbReference>
<feature type="region of interest" description="Disordered" evidence="9">
    <location>
        <begin position="2451"/>
        <end position="2481"/>
    </location>
</feature>
<dbReference type="UniPathway" id="UPA00143"/>
<dbReference type="SUPFAM" id="SSF48371">
    <property type="entry name" value="ARM repeat"/>
    <property type="match status" value="1"/>
</dbReference>
<dbReference type="SMART" id="SM00165">
    <property type="entry name" value="UBA"/>
    <property type="match status" value="1"/>
</dbReference>
<name>A0A5B6YLW2_DAVIN</name>
<dbReference type="InterPro" id="IPR035983">
    <property type="entry name" value="Hect_E3_ubiquitin_ligase"/>
</dbReference>
<evidence type="ECO:0000256" key="3">
    <source>
        <dbReference type="ARBA" id="ARBA00012485"/>
    </source>
</evidence>
<dbReference type="FunFam" id="3.90.1750.10:FF:000003">
    <property type="entry name" value="E3 ubiquitin-protein ligase UPL1"/>
    <property type="match status" value="1"/>
</dbReference>
<feature type="compositionally biased region" description="Basic and acidic residues" evidence="9">
    <location>
        <begin position="1563"/>
        <end position="1577"/>
    </location>
</feature>
<feature type="region of interest" description="Disordered" evidence="9">
    <location>
        <begin position="928"/>
        <end position="954"/>
    </location>
</feature>
<dbReference type="PANTHER" id="PTHR11254:SF67">
    <property type="entry name" value="E3 UBIQUITIN-PROTEIN LIGASE HUWE1"/>
    <property type="match status" value="1"/>
</dbReference>
<keyword evidence="4 12" id="KW-0808">Transferase</keyword>
<evidence type="ECO:0000256" key="2">
    <source>
        <dbReference type="ARBA" id="ARBA00004906"/>
    </source>
</evidence>
<dbReference type="InterPro" id="IPR025527">
    <property type="entry name" value="HUWE1/Rev1_UBM"/>
</dbReference>
<dbReference type="SMART" id="SM00185">
    <property type="entry name" value="ARM"/>
    <property type="match status" value="2"/>
</dbReference>
<keyword evidence="6 8" id="KW-0833">Ubl conjugation pathway</keyword>
<feature type="compositionally biased region" description="Basic and acidic residues" evidence="9">
    <location>
        <begin position="725"/>
        <end position="742"/>
    </location>
</feature>
<feature type="region of interest" description="Disordered" evidence="9">
    <location>
        <begin position="3007"/>
        <end position="3029"/>
    </location>
</feature>
<evidence type="ECO:0000259" key="11">
    <source>
        <dbReference type="PROSITE" id="PS50237"/>
    </source>
</evidence>
<feature type="region of interest" description="Disordered" evidence="9">
    <location>
        <begin position="2174"/>
        <end position="2206"/>
    </location>
</feature>
<dbReference type="Gene3D" id="1.25.10.10">
    <property type="entry name" value="Leucine-rich Repeat Variant"/>
    <property type="match status" value="1"/>
</dbReference>
<dbReference type="Pfam" id="PF22562">
    <property type="entry name" value="UBA_7"/>
    <property type="match status" value="1"/>
</dbReference>
<dbReference type="GO" id="GO:0000209">
    <property type="term" value="P:protein polyubiquitination"/>
    <property type="evidence" value="ECO:0007669"/>
    <property type="project" value="TreeGrafter"/>
</dbReference>
<dbReference type="Gene3D" id="3.30.2410.10">
    <property type="entry name" value="Hect, E3 ligase catalytic domain"/>
    <property type="match status" value="1"/>
</dbReference>
<dbReference type="FunFam" id="3.30.2160.10:FF:000001">
    <property type="entry name" value="E3 ubiquitin-protein ligase NEDD4-like"/>
    <property type="match status" value="1"/>
</dbReference>
<evidence type="ECO:0000256" key="6">
    <source>
        <dbReference type="ARBA" id="ARBA00022786"/>
    </source>
</evidence>
<dbReference type="Gene3D" id="6.10.250.1630">
    <property type="match status" value="1"/>
</dbReference>
<evidence type="ECO:0000256" key="9">
    <source>
        <dbReference type="SAM" id="MobiDB-lite"/>
    </source>
</evidence>
<evidence type="ECO:0000256" key="1">
    <source>
        <dbReference type="ARBA" id="ARBA00000885"/>
    </source>
</evidence>
<dbReference type="CDD" id="cd14327">
    <property type="entry name" value="UBA_atUPL1_2_like"/>
    <property type="match status" value="1"/>
</dbReference>
<gene>
    <name evidence="12" type="ORF">Din_002119</name>
</gene>
<feature type="domain" description="UBA" evidence="10">
    <location>
        <begin position="1312"/>
        <end position="1353"/>
    </location>
</feature>
<sequence>MQCFHSVDFKMKLKRRRALEVPPKIRSFINTVTATPLENIEEPLKGFVWEFDKGDFHHWVDLFNHFDTFFEKHIKSRKDLQFEDNFLESDPPFPREAVLQILRVIRIILENCTNKHFYSSYEHHLSSLLASTDADVVEACLQTLAAFLKKTIGKYIIRDASLSSKLFAFAQGWGGKEEGLGLIACAVKNGSEPIAYVLGSTLHFEFYAVNESSNELPVMEQSTQGLQIIHLPNSNTCQESDIELLNKLIIEYKVPSTLRFSLWTRLRFARAFSSLAARQQYTCIRLYAFVVLVQACGDSEDLVSFFNAEPEFINELVSLLSYEDAIPEKIRILSLLSLVTLCQDRSRQPSVLAAVTSGGHRGILSSLMQKAIDSVVSNSSKWSVVFAEALLSLVTVLVSSSSGCSAMREAGFIPALLPLLKDTDPQHLHLVSTAVHVLEAFMDYSNPAAALFRDLGGLDDTISRLKVEVSYVENGSKQQGTFTELYSSECSSSTQAVAGSSTDLDNMQPLYSEALVAYHRRLLMKALLRAISLGTYAPGSTARIYGSEESLLPHCLCSIFRKAKDFGGGVFSLAATVMSDLIHKDPTCFPVLEAAGLPSAFMDTIMDGVLCSAEAISCIPQCLDALCLNNNGLQAVKDCNALRCFVKIFTSRTYLRALTGDTPVSLSSGLDELMRHASSLREPGVDMLIEILNAIAKIGSGPEAASSCSDSPCCSTPVPMETDAEERNLVSSEDKESRKIESSELPPEQSSDASLVNIESYLLDCVSNAARLLETVLQNADTCRIFVEKKGIEAVLQLFTLSLMPLQVSVGQGVSVAFKNFSPQHSASLARAVCSFLREHLKTTNELLVSVGGTQLAQLEATKQTKVLRCLSSLEGILSLSNSLLKGTTTVVSELGTADADVLKDLGRAYREILWQISLCCDSKVDEKRNVEPEPDSADAAVSSTTGRESDDDANIPVVRYMNPVSVRNNSRSQWGAERDFLSVVRSGEGFNRRSRHGLTRIRGARMGRHLEALNIDTEIPASGPETSSQDIKKKSPDVLVLENLNKLASTLRSFFTALVKGFTSPNRRRTESGSLNSVSKSIGTALAKVLLEALSFSGYSASAGLEMSLSVKCCYLGKVVDDMAALTFDSRRRSCYTAMVNNFYVHGTFKELLTTFEATSQLLWTLPYSIPTSDVDHEKIGEGSKFSHSSWLLDTLQSYCRLLEYFVNSSLLLSPTSASQAQLLVQPVAVGLSIGLFPVPRDPEVFVCMLQSQVLDVVLPVWNHLMFPNCSPGFMTSIVSLVTHVYSGVGDVKQNRSGMSGSTNQRFMAPPPDEATIATIVEMGITRARAEEALRRVETNSVEMAMEWLFSHVEDPVQEDDELARALALSLGNSSETSKVDSIDKSMDVLMEEGRTKTPPVDDILAATMKLFQSSDSMAFSLTDLLVTLCNRNKGEDRPRVTSYLIQQLKLCPLEFSKDTSALCMISHILALLLSEDGCTREIASQNGIVSIAIDILMNFKASTELGNEVLVPKCISTLLLILDNLLQSGPRVSSDSTEGISAGSLPDSSGEHASLSVSEAATERKSTPEAHEKESGTAFEKIFGKSTGYLTTEESHRVLVVVCDLIKQHVPAVVMQAVLQLCARLTKTHSLALQFLENGGMSALFSLPRSCFFPGYDTLSSAIIRHLLEDPQTLQTAMELEIRQTLSGNRHAGRISPRTFLTSMAPVISRDPGIFMKAAAAVCQLESSGGRTVVVLSKEKDKSKAAGVEVGVSSNECVRITENKTHDGPGKCSKGHKKIPANLTQVIDQLLEIVLKYPSPKSEEVQTSYLTAMEVDEPATKVKGKSKVDETQKIESDSLSEKSAGLAKLTFVLKLLSDILLMYAHAVGVILRRDSEMCQFRGSNQLESPGHGGLLHHVLHQLLPVSTDKTAGPDQWRDKLSEKASWFMVVLCGRSGEGRRRVINELVKALSSFSDLVSNSSKSSLLPDKKVLAFADLVHSILSKNSSSSNLPGSGCSPDIAKSMIDGGIVQCLTNILQVIDLDNPDAPKIVNLILKALESLTRAANVSEQLLKSDALNKKKSIGSNGRSDDQVITMSVTEAVEPNQNRSIQQEVTDAGAAEREQHQGASQNEGDNDANPNQSVEQDMRTEVEETMSTNPPMELGMDFMREEMVEGGVLHNTEQIDMTFHVENRADDDMADEDDDMGDDGEDDEEDDEGEDEDEDIAEDGTALMSLADTDVEDHDDNGLGDEFNDDMVDEEDDDFHENRVIEVRWREALDGLDHLQVLGQPGAASGLIDVAAEPFEGVNVDDLFGLRRPLGFERRRQASRNSFERSVTEGNGLQHPLLLRPSHSGDLGSMWLSGGNSSRDLEALSSGSFDVAHFYMFDAPVLPFDNVPSSLFGDRLGGVVPPPLADFSAGLESLRLPGRRGPGDGRWTDDGQPQAGGLAAAIAQAVEEQFISQLRSIAPADSAAERQSQNSGLPDKQQSDVPLTNDDELAVDGDNTVCQQTEGQHHENGDETAHREISQMVESVSCQEQVNPEVAVEEAGECPQSHEPMSNQALVVNSTSNDHDSMEIGEGNGTACELVETTPDCVISSAYPHGDQQCERGPEVLASLHDVPFQDVGHDRSPATESQSSNYALVTSGLEMSTPCDYHASSVHGSADVDMNSAAIEGNQFEQPFPSSEVGVGEPSSGQNTLAVQDASQTDEIGVNNEAPNANGIDPTFLEALPEDLRAEVLASQQSQSVQAPTYAPPSAEDIDPEFLAALPPDIQAEVLAQQRAQRVAQQAEGQPVDMDNTSIIATFPADLREEVLLTSSEAVLSALPSPLLAEAQMLRDRAMSHYQARSLFGSSHRLNNRRNGLGFDRQTVMDRGIGVTIGRRASAAIAEGLKLKEIEGEPLLDANALKALIRLLRLAQPLGKGLLQRLLLNLCPHSVTRSILVRLLLDMIKPETEGPVSGLTTVNSQRLYGCQSNVVYGRSQLLDGLPPLVLRRVLEILTYLATKHSAVADILFHFDPSLVPDSSNPKLSETKKDKGKEKIVEGGDLSNPLVNSQNGDVPLILFLKLLRRPLFLRSIAHLEQVMGLLQVIVYTAASKLDSLSHSEQAAASSQNLSGNEAASGVLKDTSLLEVESNHADKSSSAGLSSSDGKRSINTYNIFLQLVQSDLHNLCSLLGHEGLSDKVYSLAGEVLKKLALVGAPHRKFFISELSDLAHSLSNSAVSELVTLRNTHMLGLSAGSMAGAATLRVLQTLSSLTASIGGNKDMVSDGEQEECAIMWKLNVALEPLWQELSDCISTTETELAQSSFSSIMSNINVGEHVQGSSSLSPPLPPGTQRLLPFIEAFFVLCEKLQANNSITQQDHSNVNAREVKEFAGTSAPLSAKCGVDSQKRLDGAVTFAKFAEKHRRLLNAFVRQNPGLLEKSLSMMLKAPRLIDFDNKRAYFRSRIRQQHEQHLSGPLRISVRRAYVLEDSYNQLRMRPNQDLKGRLNVHFQGEEGIDAGGLTREWYQLLSRVIFDKGALLFTTVGNNATFQPNPNSVYQTEHLSYFKFVGRVVAKALFDGQLLDVYFTRSFYKHILGVKVTYHDIEAVDPDYYKNLKWMLENDVSDIPDLTFSMDADEEKHILYEKTEVTDFELKPGGRNIRVTEETKHEYVGLVADHILTNAIRPQINSFLEGFNELVLRELISIFNDKELELLISGLPEIDLDDLRANTEYTGYIAASSVVQWFWEVVKAFNKEDMARLLQFVTGTSKVPLEGFKALQGISGPQRFQIHKAYGAPERLPSAHTCFNQLDLPEYTSKEQLQERLLLAIHEASEGFGFG</sequence>
<feature type="region of interest" description="Disordered" evidence="9">
    <location>
        <begin position="1535"/>
        <end position="1579"/>
    </location>
</feature>
<dbReference type="PANTHER" id="PTHR11254">
    <property type="entry name" value="HECT DOMAIN UBIQUITIN-PROTEIN LIGASE"/>
    <property type="match status" value="1"/>
</dbReference>
<dbReference type="InterPro" id="IPR011989">
    <property type="entry name" value="ARM-like"/>
</dbReference>
<evidence type="ECO:0000313" key="12">
    <source>
        <dbReference type="EMBL" id="MPA32678.1"/>
    </source>
</evidence>
<dbReference type="GO" id="GO:0005737">
    <property type="term" value="C:cytoplasm"/>
    <property type="evidence" value="ECO:0007669"/>
    <property type="project" value="TreeGrafter"/>
</dbReference>
<dbReference type="SUPFAM" id="SSF46934">
    <property type="entry name" value="UBA-like"/>
    <property type="match status" value="1"/>
</dbReference>
<dbReference type="InterPro" id="IPR009060">
    <property type="entry name" value="UBA-like_sf"/>
</dbReference>
<feature type="region of interest" description="Disordered" evidence="9">
    <location>
        <begin position="2722"/>
        <end position="2741"/>
    </location>
</feature>
<organism evidence="12">
    <name type="scientific">Davidia involucrata</name>
    <name type="common">Dove tree</name>
    <dbReference type="NCBI Taxonomy" id="16924"/>
    <lineage>
        <taxon>Eukaryota</taxon>
        <taxon>Viridiplantae</taxon>
        <taxon>Streptophyta</taxon>
        <taxon>Embryophyta</taxon>
        <taxon>Tracheophyta</taxon>
        <taxon>Spermatophyta</taxon>
        <taxon>Magnoliopsida</taxon>
        <taxon>eudicotyledons</taxon>
        <taxon>Gunneridae</taxon>
        <taxon>Pentapetalae</taxon>
        <taxon>asterids</taxon>
        <taxon>Cornales</taxon>
        <taxon>Nyssaceae</taxon>
        <taxon>Davidia</taxon>
    </lineage>
</organism>
<dbReference type="EMBL" id="GHES01002119">
    <property type="protein sequence ID" value="MPA32678.1"/>
    <property type="molecule type" value="Transcribed_RNA"/>
</dbReference>
<comment type="similarity">
    <text evidence="7">Belongs to the UPL family. TOM1/PTR1 subfamily.</text>
</comment>
<dbReference type="InterPro" id="IPR015940">
    <property type="entry name" value="UBA"/>
</dbReference>
<dbReference type="InterPro" id="IPR000225">
    <property type="entry name" value="Armadillo"/>
</dbReference>
<feature type="domain" description="HECT" evidence="11">
    <location>
        <begin position="3463"/>
        <end position="3804"/>
    </location>
</feature>
<dbReference type="InterPro" id="IPR000569">
    <property type="entry name" value="HECT_dom"/>
</dbReference>
<proteinExistence type="inferred from homology"/>
<dbReference type="Pfam" id="PF00632">
    <property type="entry name" value="HECT"/>
    <property type="match status" value="1"/>
</dbReference>
<dbReference type="PROSITE" id="PS50030">
    <property type="entry name" value="UBA"/>
    <property type="match status" value="1"/>
</dbReference>
<feature type="compositionally biased region" description="Polar residues" evidence="9">
    <location>
        <begin position="2108"/>
        <end position="2126"/>
    </location>
</feature>
<dbReference type="Pfam" id="PF06025">
    <property type="entry name" value="DUF913"/>
    <property type="match status" value="1"/>
</dbReference>
<dbReference type="InterPro" id="IPR003903">
    <property type="entry name" value="UIM_dom"/>
</dbReference>